<evidence type="ECO:0000313" key="3">
    <source>
        <dbReference type="EMBL" id="MBB6470817.1"/>
    </source>
</evidence>
<dbReference type="Proteomes" id="UP000555564">
    <property type="component" value="Unassembled WGS sequence"/>
</dbReference>
<dbReference type="PANTHER" id="PTHR33824">
    <property type="entry name" value="POLYKETIDE CYCLASE/DEHYDRASE AND LIPID TRANSPORT SUPERFAMILY PROTEIN"/>
    <property type="match status" value="1"/>
</dbReference>
<reference evidence="3 4" key="1">
    <citation type="submission" date="2020-08" db="EMBL/GenBank/DDBJ databases">
        <title>Sequencing the genomes of 1000 actinobacteria strains.</title>
        <authorList>
            <person name="Klenk H.-P."/>
        </authorList>
    </citation>
    <scope>NUCLEOTIDE SEQUENCE [LARGE SCALE GENOMIC DNA]</scope>
    <source>
        <strain evidence="3 4">DSM 44936</strain>
    </source>
</reference>
<name>A0A7X0IBW3_9ACTN</name>
<proteinExistence type="predicted"/>
<dbReference type="EMBL" id="JACHIU010000001">
    <property type="protein sequence ID" value="MBB6470817.1"/>
    <property type="molecule type" value="Genomic_DNA"/>
</dbReference>
<dbReference type="AlphaFoldDB" id="A0A7X0IBW3"/>
<dbReference type="Pfam" id="PF03364">
    <property type="entry name" value="Polyketide_cyc"/>
    <property type="match status" value="1"/>
</dbReference>
<feature type="domain" description="Coenzyme Q-binding protein COQ10 START" evidence="2">
    <location>
        <begin position="37"/>
        <end position="162"/>
    </location>
</feature>
<comment type="caution">
    <text evidence="3">The sequence shown here is derived from an EMBL/GenBank/DDBJ whole genome shotgun (WGS) entry which is preliminary data.</text>
</comment>
<evidence type="ECO:0000313" key="4">
    <source>
        <dbReference type="Proteomes" id="UP000555564"/>
    </source>
</evidence>
<evidence type="ECO:0000259" key="2">
    <source>
        <dbReference type="Pfam" id="PF03364"/>
    </source>
</evidence>
<dbReference type="CDD" id="cd07817">
    <property type="entry name" value="SRPBCC_8"/>
    <property type="match status" value="1"/>
</dbReference>
<dbReference type="Gene3D" id="3.30.530.20">
    <property type="match status" value="1"/>
</dbReference>
<dbReference type="SUPFAM" id="SSF55961">
    <property type="entry name" value="Bet v1-like"/>
    <property type="match status" value="1"/>
</dbReference>
<organism evidence="3 4">
    <name type="scientific">Sphaerisporangium rubeum</name>
    <dbReference type="NCBI Taxonomy" id="321317"/>
    <lineage>
        <taxon>Bacteria</taxon>
        <taxon>Bacillati</taxon>
        <taxon>Actinomycetota</taxon>
        <taxon>Actinomycetes</taxon>
        <taxon>Streptosporangiales</taxon>
        <taxon>Streptosporangiaceae</taxon>
        <taxon>Sphaerisporangium</taxon>
    </lineage>
</organism>
<gene>
    <name evidence="3" type="ORF">BJ992_000248</name>
</gene>
<evidence type="ECO:0000256" key="1">
    <source>
        <dbReference type="SAM" id="MobiDB-lite"/>
    </source>
</evidence>
<accession>A0A7X0IBW3</accession>
<dbReference type="InterPro" id="IPR023393">
    <property type="entry name" value="START-like_dom_sf"/>
</dbReference>
<feature type="region of interest" description="Disordered" evidence="1">
    <location>
        <begin position="172"/>
        <end position="209"/>
    </location>
</feature>
<dbReference type="InterPro" id="IPR005031">
    <property type="entry name" value="COQ10_START"/>
</dbReference>
<dbReference type="PANTHER" id="PTHR33824:SF7">
    <property type="entry name" value="POLYKETIDE CYCLASE_DEHYDRASE AND LIPID TRANSPORT SUPERFAMILY PROTEIN"/>
    <property type="match status" value="1"/>
</dbReference>
<keyword evidence="4" id="KW-1185">Reference proteome</keyword>
<dbReference type="InterPro" id="IPR047137">
    <property type="entry name" value="ORF3"/>
</dbReference>
<dbReference type="RefSeq" id="WP_184978125.1">
    <property type="nucleotide sequence ID" value="NZ_BAAALO010000006.1"/>
</dbReference>
<sequence length="209" mass="23743">MSTTINRQAHRLAEALERGLHVVRFTPSGGLHAAITVNRPRHEVYRFWRDLENLPRFMAHVESVVTVPGGGSHWRVRGPANRIIEWDAEITRDREDELISWRSLGGAATRHRGSVRFTDAPGGRGTEVRVEMEYRTPGGRAGLVVARLFGEHPEQQVRDDLRRFKQVMETGEVARSAGSPEGPRAWRQFFQHKAQPAEHARRPAQHASR</sequence>
<protein>
    <submittedName>
        <fullName evidence="3">Putative membrane protein</fullName>
    </submittedName>
</protein>